<gene>
    <name evidence="1" type="ORF">FKX85_03770</name>
</gene>
<dbReference type="Proteomes" id="UP000316614">
    <property type="component" value="Chromosome"/>
</dbReference>
<dbReference type="SUPFAM" id="SSF56784">
    <property type="entry name" value="HAD-like"/>
    <property type="match status" value="1"/>
</dbReference>
<dbReference type="Gene3D" id="1.10.150.240">
    <property type="entry name" value="Putative phosphatase, domain 2"/>
    <property type="match status" value="1"/>
</dbReference>
<dbReference type="EMBL" id="CP041253">
    <property type="protein sequence ID" value="QDH78204.1"/>
    <property type="molecule type" value="Genomic_DNA"/>
</dbReference>
<proteinExistence type="predicted"/>
<dbReference type="SFLD" id="SFLDS00003">
    <property type="entry name" value="Haloacid_Dehalogenase"/>
    <property type="match status" value="1"/>
</dbReference>
<name>A0A514CEX2_9BACT</name>
<keyword evidence="2" id="KW-1185">Reference proteome</keyword>
<dbReference type="SFLD" id="SFLDG01129">
    <property type="entry name" value="C1.5:_HAD__Beta-PGM__Phosphata"/>
    <property type="match status" value="1"/>
</dbReference>
<dbReference type="InterPro" id="IPR036412">
    <property type="entry name" value="HAD-like_sf"/>
</dbReference>
<dbReference type="InterPro" id="IPR023198">
    <property type="entry name" value="PGP-like_dom2"/>
</dbReference>
<dbReference type="PANTHER" id="PTHR47478:SF1">
    <property type="entry name" value="PYRIMIDINE 5'-NUCLEOTIDASE YJJG"/>
    <property type="match status" value="1"/>
</dbReference>
<dbReference type="InterPro" id="IPR006439">
    <property type="entry name" value="HAD-SF_hydro_IA"/>
</dbReference>
<reference evidence="1 2" key="1">
    <citation type="submission" date="2019-06" db="EMBL/GenBank/DDBJ databases">
        <title>Echinicola alkalisoli sp. nov. isolated from saline soil.</title>
        <authorList>
            <person name="Sun J.-Q."/>
            <person name="Xu L."/>
        </authorList>
    </citation>
    <scope>NUCLEOTIDE SEQUENCE [LARGE SCALE GENOMIC DNA]</scope>
    <source>
        <strain evidence="1 2">LN3S3</strain>
    </source>
</reference>
<dbReference type="PANTHER" id="PTHR47478">
    <property type="match status" value="1"/>
</dbReference>
<dbReference type="GO" id="GO:0008253">
    <property type="term" value="F:5'-nucleotidase activity"/>
    <property type="evidence" value="ECO:0007669"/>
    <property type="project" value="InterPro"/>
</dbReference>
<protein>
    <submittedName>
        <fullName evidence="1">Noncanonical pyrimidine nucleotidase, YjjG family</fullName>
    </submittedName>
</protein>
<dbReference type="InterPro" id="IPR052550">
    <property type="entry name" value="Pyrimidine_5'-ntase_YjjG"/>
</dbReference>
<dbReference type="InterPro" id="IPR023214">
    <property type="entry name" value="HAD_sf"/>
</dbReference>
<dbReference type="NCBIfam" id="TIGR02254">
    <property type="entry name" value="YjjG_YfnB"/>
    <property type="match status" value="1"/>
</dbReference>
<evidence type="ECO:0000313" key="1">
    <source>
        <dbReference type="EMBL" id="QDH78204.1"/>
    </source>
</evidence>
<organism evidence="1 2">
    <name type="scientific">Echinicola soli</name>
    <dbReference type="NCBI Taxonomy" id="2591634"/>
    <lineage>
        <taxon>Bacteria</taxon>
        <taxon>Pseudomonadati</taxon>
        <taxon>Bacteroidota</taxon>
        <taxon>Cytophagia</taxon>
        <taxon>Cytophagales</taxon>
        <taxon>Cyclobacteriaceae</taxon>
        <taxon>Echinicola</taxon>
    </lineage>
</organism>
<dbReference type="AlphaFoldDB" id="A0A514CEX2"/>
<dbReference type="InterPro" id="IPR011951">
    <property type="entry name" value="HAD-SF_hydro_IA_YjjG/PynA"/>
</dbReference>
<accession>A0A514CEX2</accession>
<dbReference type="OrthoDB" id="9802350at2"/>
<sequence>MKKYKHLFFDLDHTLWDYDRNVQESLSELYEIYALEGLGVPTNHDFYNTFLQVNYGLWEHYNVGTMDKVTLRKERFRRIFDEFGAHDVPVPKAMEEDFMKRTSSKPHLFRYSKEILNYLHPKYELHIITNGFNESQALKMTSSGIQSFFQLVVTSETTGHKKPDRRIFEYAMNQLGTSPDECLMIGDNPVSDIEGARNASIDQVFFNPSKLNNALMATYTISDLEELKKIL</sequence>
<dbReference type="KEGG" id="echi:FKX85_03770"/>
<dbReference type="NCBIfam" id="TIGR01549">
    <property type="entry name" value="HAD-SF-IA-v1"/>
    <property type="match status" value="1"/>
</dbReference>
<dbReference type="Gene3D" id="3.40.50.1000">
    <property type="entry name" value="HAD superfamily/HAD-like"/>
    <property type="match status" value="1"/>
</dbReference>
<dbReference type="Pfam" id="PF00702">
    <property type="entry name" value="Hydrolase"/>
    <property type="match status" value="1"/>
</dbReference>
<dbReference type="RefSeq" id="WP_141613464.1">
    <property type="nucleotide sequence ID" value="NZ_CP041253.1"/>
</dbReference>
<evidence type="ECO:0000313" key="2">
    <source>
        <dbReference type="Proteomes" id="UP000316614"/>
    </source>
</evidence>